<keyword evidence="1" id="KW-0812">Transmembrane</keyword>
<protein>
    <submittedName>
        <fullName evidence="2">Uncharacterized protein</fullName>
    </submittedName>
</protein>
<keyword evidence="1" id="KW-1133">Transmembrane helix</keyword>
<proteinExistence type="predicted"/>
<keyword evidence="3" id="KW-1185">Reference proteome</keyword>
<evidence type="ECO:0000313" key="2">
    <source>
        <dbReference type="EMBL" id="MBB4838060.1"/>
    </source>
</evidence>
<dbReference type="AlphaFoldDB" id="A0A7W7K0D3"/>
<organism evidence="2 3">
    <name type="scientific">Sphingomonas kyeonggiensis</name>
    <dbReference type="NCBI Taxonomy" id="1268553"/>
    <lineage>
        <taxon>Bacteria</taxon>
        <taxon>Pseudomonadati</taxon>
        <taxon>Pseudomonadota</taxon>
        <taxon>Alphaproteobacteria</taxon>
        <taxon>Sphingomonadales</taxon>
        <taxon>Sphingomonadaceae</taxon>
        <taxon>Sphingomonas</taxon>
    </lineage>
</organism>
<keyword evidence="1" id="KW-0472">Membrane</keyword>
<reference evidence="2 3" key="1">
    <citation type="submission" date="2020-08" db="EMBL/GenBank/DDBJ databases">
        <title>Functional genomics of gut bacteria from endangered species of beetles.</title>
        <authorList>
            <person name="Carlos-Shanley C."/>
        </authorList>
    </citation>
    <scope>NUCLEOTIDE SEQUENCE [LARGE SCALE GENOMIC DNA]</scope>
    <source>
        <strain evidence="2 3">S00224</strain>
    </source>
</reference>
<name>A0A7W7K0D3_9SPHN</name>
<evidence type="ECO:0000313" key="3">
    <source>
        <dbReference type="Proteomes" id="UP000575241"/>
    </source>
</evidence>
<dbReference type="EMBL" id="JACHLN010000001">
    <property type="protein sequence ID" value="MBB4838060.1"/>
    <property type="molecule type" value="Genomic_DNA"/>
</dbReference>
<evidence type="ECO:0000256" key="1">
    <source>
        <dbReference type="SAM" id="Phobius"/>
    </source>
</evidence>
<dbReference type="Proteomes" id="UP000575241">
    <property type="component" value="Unassembled WGS sequence"/>
</dbReference>
<dbReference type="RefSeq" id="WP_184163598.1">
    <property type="nucleotide sequence ID" value="NZ_JACHLN010000001.1"/>
</dbReference>
<sequence>MPATPDPEPHPLFTPQTARATLRAGKFVMEAEARATPIGLLAIGGMVAAILLSVPPILHAGRARKTLPSPRD</sequence>
<comment type="caution">
    <text evidence="2">The sequence shown here is derived from an EMBL/GenBank/DDBJ whole genome shotgun (WGS) entry which is preliminary data.</text>
</comment>
<accession>A0A7W7K0D3</accession>
<feature type="transmembrane region" description="Helical" evidence="1">
    <location>
        <begin position="38"/>
        <end position="58"/>
    </location>
</feature>
<gene>
    <name evidence="2" type="ORF">HNP52_001111</name>
</gene>